<evidence type="ECO:0000256" key="3">
    <source>
        <dbReference type="ARBA" id="ARBA00023242"/>
    </source>
</evidence>
<evidence type="ECO:0000313" key="6">
    <source>
        <dbReference type="EMBL" id="JAI45153.1"/>
    </source>
</evidence>
<dbReference type="EMBL" id="GDHF01007161">
    <property type="protein sequence ID" value="JAI45153.1"/>
    <property type="molecule type" value="Transcribed_RNA"/>
</dbReference>
<accession>A0A0K8W1W9</accession>
<evidence type="ECO:0000256" key="1">
    <source>
        <dbReference type="ARBA" id="ARBA00004123"/>
    </source>
</evidence>
<proteinExistence type="predicted"/>
<reference evidence="6" key="1">
    <citation type="submission" date="2015-06" db="EMBL/GenBank/DDBJ databases">
        <authorList>
            <person name="Hoefler B.C."/>
            <person name="Straight P.D."/>
        </authorList>
    </citation>
    <scope>NUCLEOTIDE SEQUENCE</scope>
</reference>
<dbReference type="AlphaFoldDB" id="A0A0K8W1W9"/>
<feature type="compositionally biased region" description="Low complexity" evidence="4">
    <location>
        <begin position="107"/>
        <end position="123"/>
    </location>
</feature>
<dbReference type="InterPro" id="IPR047131">
    <property type="entry name" value="RBFOX1-like"/>
</dbReference>
<feature type="region of interest" description="Disordered" evidence="4">
    <location>
        <begin position="86"/>
        <end position="123"/>
    </location>
</feature>
<keyword evidence="2" id="KW-0694">RNA-binding</keyword>
<dbReference type="GO" id="GO:0003729">
    <property type="term" value="F:mRNA binding"/>
    <property type="evidence" value="ECO:0007669"/>
    <property type="project" value="TreeGrafter"/>
</dbReference>
<feature type="compositionally biased region" description="Basic residues" evidence="4">
    <location>
        <begin position="92"/>
        <end position="106"/>
    </location>
</feature>
<dbReference type="OrthoDB" id="5382468at2759"/>
<keyword evidence="3" id="KW-0539">Nucleus</keyword>
<evidence type="ECO:0000256" key="4">
    <source>
        <dbReference type="SAM" id="MobiDB-lite"/>
    </source>
</evidence>
<comment type="subcellular location">
    <subcellularLocation>
        <location evidence="1">Nucleus</location>
    </subcellularLocation>
</comment>
<organism evidence="6">
    <name type="scientific">Bactrocera latifrons</name>
    <name type="common">Malaysian fruit fly</name>
    <name type="synonym">Chaetodacus latifrons</name>
    <dbReference type="NCBI Taxonomy" id="174628"/>
    <lineage>
        <taxon>Eukaryota</taxon>
        <taxon>Metazoa</taxon>
        <taxon>Ecdysozoa</taxon>
        <taxon>Arthropoda</taxon>
        <taxon>Hexapoda</taxon>
        <taxon>Insecta</taxon>
        <taxon>Pterygota</taxon>
        <taxon>Neoptera</taxon>
        <taxon>Endopterygota</taxon>
        <taxon>Diptera</taxon>
        <taxon>Brachycera</taxon>
        <taxon>Muscomorpha</taxon>
        <taxon>Tephritoidea</taxon>
        <taxon>Tephritidae</taxon>
        <taxon>Bactrocera</taxon>
        <taxon>Bactrocera</taxon>
    </lineage>
</organism>
<dbReference type="GO" id="GO:0007399">
    <property type="term" value="P:nervous system development"/>
    <property type="evidence" value="ECO:0007669"/>
    <property type="project" value="InterPro"/>
</dbReference>
<evidence type="ECO:0000256" key="2">
    <source>
        <dbReference type="ARBA" id="ARBA00022884"/>
    </source>
</evidence>
<sequence length="324" mass="32698">MYTLLNIEAFLKVNNATARVQTKKITAVPNVVLTKDGAVPAPALVCVQWPEATVAAAAAMRGVAIHRGHMGVVGGPFNPALAAVAVAAQQQQHHHHHHQAHHHPHHAQQTAHHQLGLQQALQVQSAGGTNQAHAVAAIQTSAAQQQLHSIAHSAAAAANTPQVANAAAAAYAARLGATGAATQSPSAAAAASIAAAANAAAAVNAAGTALHGFTPVYYDPFLAAAAASADPNLRFQATAPLLKTPLSQAQQAYATAATTYTAVAARAAYGAAAAAAQPALAGYATVAGYATREYADPYLGHGIGPVPGYGATMYRGGFNRFAPY</sequence>
<name>A0A0K8W1W9_BACLA</name>
<dbReference type="GO" id="GO:0005737">
    <property type="term" value="C:cytoplasm"/>
    <property type="evidence" value="ECO:0007669"/>
    <property type="project" value="TreeGrafter"/>
</dbReference>
<dbReference type="EMBL" id="GDHF01021796">
    <property type="protein sequence ID" value="JAI30518.1"/>
    <property type="molecule type" value="Transcribed_RNA"/>
</dbReference>
<dbReference type="PANTHER" id="PTHR15597:SF22">
    <property type="entry name" value="RNA-BINDING FOX PROTEIN 1, ISOFORM H"/>
    <property type="match status" value="1"/>
</dbReference>
<gene>
    <name evidence="5" type="ORF">c3_g1_i4</name>
    <name evidence="6" type="ORF">c3_g1_i7</name>
</gene>
<dbReference type="PANTHER" id="PTHR15597">
    <property type="entry name" value="ATAXIN 2-BINDING PROTEIN 1-RELATED"/>
    <property type="match status" value="1"/>
</dbReference>
<evidence type="ECO:0000313" key="5">
    <source>
        <dbReference type="EMBL" id="JAI30518.1"/>
    </source>
</evidence>
<dbReference type="GO" id="GO:0000381">
    <property type="term" value="P:regulation of alternative mRNA splicing, via spliceosome"/>
    <property type="evidence" value="ECO:0007669"/>
    <property type="project" value="InterPro"/>
</dbReference>
<protein>
    <submittedName>
        <fullName evidence="6">Uncharacterized protein</fullName>
    </submittedName>
</protein>
<dbReference type="GO" id="GO:0005634">
    <property type="term" value="C:nucleus"/>
    <property type="evidence" value="ECO:0007669"/>
    <property type="project" value="UniProtKB-SubCell"/>
</dbReference>